<dbReference type="Proteomes" id="UP000694892">
    <property type="component" value="Chromosome 5L"/>
</dbReference>
<evidence type="ECO:0008006" key="3">
    <source>
        <dbReference type="Google" id="ProtNLM"/>
    </source>
</evidence>
<dbReference type="PANTHER" id="PTHR28434">
    <property type="entry name" value="PROTEIN C3ORF33"/>
    <property type="match status" value="1"/>
</dbReference>
<protein>
    <recommendedName>
        <fullName evidence="3">TNase-like domain-containing protein</fullName>
    </recommendedName>
</protein>
<sequence>MAESGRELADNNLISKVSQLADNHLTVVRNISTGLAIAGVILFARSIRLTTKFTNAKDIPSEFIKKNVKLRGKLLSITGDRLEVEHVPISLPIVASFQRKCHSQGTLFIRFAGVEMTPSGKIWLQDRLQPSQMLWFQLLNREDSVLDCFILLDRLGFFRDCLNVEILRQGLGTTVDIPGLQHDSSHYWKFYKRLLQAEVEAQKKGKGLWKQESWLSITSHRFFSTIFIQPDFNFACFRDFGSFRRFRTSTSAQVFSPLQDFGCSALQVFGSSGIQMMLHGFVAVKGGWLF</sequence>
<organism evidence="1 2">
    <name type="scientific">Xenopus laevis</name>
    <name type="common">African clawed frog</name>
    <dbReference type="NCBI Taxonomy" id="8355"/>
    <lineage>
        <taxon>Eukaryota</taxon>
        <taxon>Metazoa</taxon>
        <taxon>Chordata</taxon>
        <taxon>Craniata</taxon>
        <taxon>Vertebrata</taxon>
        <taxon>Euteleostomi</taxon>
        <taxon>Amphibia</taxon>
        <taxon>Batrachia</taxon>
        <taxon>Anura</taxon>
        <taxon>Pipoidea</taxon>
        <taxon>Pipidae</taxon>
        <taxon>Xenopodinae</taxon>
        <taxon>Xenopus</taxon>
        <taxon>Xenopus</taxon>
    </lineage>
</organism>
<dbReference type="AlphaFoldDB" id="A0A974HK71"/>
<dbReference type="OMA" id="ETWKENM"/>
<dbReference type="InterPro" id="IPR042421">
    <property type="entry name" value="C3orf33-like"/>
</dbReference>
<evidence type="ECO:0000313" key="1">
    <source>
        <dbReference type="EMBL" id="OCT80868.1"/>
    </source>
</evidence>
<dbReference type="Gene3D" id="2.40.50.90">
    <property type="match status" value="1"/>
</dbReference>
<dbReference type="InterPro" id="IPR035437">
    <property type="entry name" value="SNase_OB-fold_sf"/>
</dbReference>
<reference evidence="2" key="1">
    <citation type="journal article" date="2016" name="Nature">
        <title>Genome evolution in the allotetraploid frog Xenopus laevis.</title>
        <authorList>
            <person name="Session A.M."/>
            <person name="Uno Y."/>
            <person name="Kwon T."/>
            <person name="Chapman J.A."/>
            <person name="Toyoda A."/>
            <person name="Takahashi S."/>
            <person name="Fukui A."/>
            <person name="Hikosaka A."/>
            <person name="Suzuki A."/>
            <person name="Kondo M."/>
            <person name="van Heeringen S.J."/>
            <person name="Quigley I."/>
            <person name="Heinz S."/>
            <person name="Ogino H."/>
            <person name="Ochi H."/>
            <person name="Hellsten U."/>
            <person name="Lyons J.B."/>
            <person name="Simakov O."/>
            <person name="Putnam N."/>
            <person name="Stites J."/>
            <person name="Kuroki Y."/>
            <person name="Tanaka T."/>
            <person name="Michiue T."/>
            <person name="Watanabe M."/>
            <person name="Bogdanovic O."/>
            <person name="Lister R."/>
            <person name="Georgiou G."/>
            <person name="Paranjpe S.S."/>
            <person name="van Kruijsbergen I."/>
            <person name="Shu S."/>
            <person name="Carlson J."/>
            <person name="Kinoshita T."/>
            <person name="Ohta Y."/>
            <person name="Mawaribuchi S."/>
            <person name="Jenkins J."/>
            <person name="Grimwood J."/>
            <person name="Schmutz J."/>
            <person name="Mitros T."/>
            <person name="Mozaffari S.V."/>
            <person name="Suzuki Y."/>
            <person name="Haramoto Y."/>
            <person name="Yamamoto T.S."/>
            <person name="Takagi C."/>
            <person name="Heald R."/>
            <person name="Miller K."/>
            <person name="Haudenschild C."/>
            <person name="Kitzman J."/>
            <person name="Nakayama T."/>
            <person name="Izutsu Y."/>
            <person name="Robert J."/>
            <person name="Fortriede J."/>
            <person name="Burns K."/>
            <person name="Lotay V."/>
            <person name="Karimi K."/>
            <person name="Yasuoka Y."/>
            <person name="Dichmann D.S."/>
            <person name="Flajnik M.F."/>
            <person name="Houston D.W."/>
            <person name="Shendure J."/>
            <person name="DuPasquier L."/>
            <person name="Vize P.D."/>
            <person name="Zorn A.M."/>
            <person name="Ito M."/>
            <person name="Marcotte E.M."/>
            <person name="Wallingford J.B."/>
            <person name="Ito Y."/>
            <person name="Asashima M."/>
            <person name="Ueno N."/>
            <person name="Matsuda Y."/>
            <person name="Veenstra G.J."/>
            <person name="Fujiyama A."/>
            <person name="Harland R.M."/>
            <person name="Taira M."/>
            <person name="Rokhsar D.S."/>
        </authorList>
    </citation>
    <scope>NUCLEOTIDE SEQUENCE [LARGE SCALE GENOMIC DNA]</scope>
    <source>
        <strain evidence="2">J</strain>
    </source>
</reference>
<dbReference type="GO" id="GO:0005615">
    <property type="term" value="C:extracellular space"/>
    <property type="evidence" value="ECO:0007669"/>
    <property type="project" value="TreeGrafter"/>
</dbReference>
<dbReference type="SUPFAM" id="SSF50199">
    <property type="entry name" value="Staphylococcal nuclease"/>
    <property type="match status" value="1"/>
</dbReference>
<name>A0A974HK71_XENLA</name>
<proteinExistence type="predicted"/>
<dbReference type="EMBL" id="CM004474">
    <property type="protein sequence ID" value="OCT80868.1"/>
    <property type="molecule type" value="Genomic_DNA"/>
</dbReference>
<gene>
    <name evidence="1" type="ORF">XELAEV_18027679mg</name>
</gene>
<dbReference type="PANTHER" id="PTHR28434:SF1">
    <property type="entry name" value="PROTEIN C3ORF33"/>
    <property type="match status" value="1"/>
</dbReference>
<accession>A0A974HK71</accession>
<evidence type="ECO:0000313" key="2">
    <source>
        <dbReference type="Proteomes" id="UP000694892"/>
    </source>
</evidence>